<keyword evidence="2" id="KW-0812">Transmembrane</keyword>
<name>A0A9E8M1D5_9BACI</name>
<dbReference type="EMBL" id="CP106877">
    <property type="protein sequence ID" value="WAA13602.1"/>
    <property type="molecule type" value="Genomic_DNA"/>
</dbReference>
<evidence type="ECO:0000313" key="5">
    <source>
        <dbReference type="Proteomes" id="UP001164726"/>
    </source>
</evidence>
<evidence type="ECO:0000259" key="3">
    <source>
        <dbReference type="Pfam" id="PF03448"/>
    </source>
</evidence>
<sequence length="196" mass="22452">MRKEKEKKKKKFGIFQWIVFGGIFPILIALSILLIVLSIQGINVFKETEKIPVIGNFLGQEKNDETSVDDLENTIRKLQAELKNEEAKSSQLQSKLEDKEKEIAQLEEEKKRLERDLNELMNSKGTTSKNWDSVIKTYETMKPKEAALILVEMDENTALNILADLSEDQLADILEKMPPQDAAQFTNRLAELEKSQ</sequence>
<dbReference type="Gene3D" id="1.25.60.10">
    <property type="entry name" value="MgtE N-terminal domain-like"/>
    <property type="match status" value="1"/>
</dbReference>
<protein>
    <submittedName>
        <fullName evidence="4">MotE family protein</fullName>
    </submittedName>
</protein>
<keyword evidence="1" id="KW-0175">Coiled coil</keyword>
<keyword evidence="2" id="KW-0472">Membrane</keyword>
<proteinExistence type="predicted"/>
<feature type="coiled-coil region" evidence="1">
    <location>
        <begin position="61"/>
        <end position="130"/>
    </location>
</feature>
<dbReference type="RefSeq" id="WP_275421787.1">
    <property type="nucleotide sequence ID" value="NZ_CP106877.1"/>
</dbReference>
<keyword evidence="2" id="KW-1133">Transmembrane helix</keyword>
<gene>
    <name evidence="4" type="ORF">OE105_05725</name>
</gene>
<feature type="domain" description="Magnesium transporter MgtE intracellular" evidence="3">
    <location>
        <begin position="132"/>
        <end position="191"/>
    </location>
</feature>
<dbReference type="InterPro" id="IPR038076">
    <property type="entry name" value="MgtE_N_sf"/>
</dbReference>
<organism evidence="4 5">
    <name type="scientific">Fervidibacillus halotolerans</name>
    <dbReference type="NCBI Taxonomy" id="2980027"/>
    <lineage>
        <taxon>Bacteria</taxon>
        <taxon>Bacillati</taxon>
        <taxon>Bacillota</taxon>
        <taxon>Bacilli</taxon>
        <taxon>Bacillales</taxon>
        <taxon>Bacillaceae</taxon>
        <taxon>Fervidibacillus</taxon>
    </lineage>
</organism>
<dbReference type="Proteomes" id="UP001164726">
    <property type="component" value="Chromosome"/>
</dbReference>
<reference evidence="4" key="1">
    <citation type="submission" date="2022-09" db="EMBL/GenBank/DDBJ databases">
        <title>Complete Genomes of Fervidibacillus albus and Fervidibacillus halotolerans isolated from tidal flat sediments.</title>
        <authorList>
            <person name="Kwon K.K."/>
            <person name="Yang S.-H."/>
            <person name="Park M.J."/>
            <person name="Oh H.-M."/>
        </authorList>
    </citation>
    <scope>NUCLEOTIDE SEQUENCE</scope>
    <source>
        <strain evidence="4">MEBiC13594</strain>
    </source>
</reference>
<dbReference type="KEGG" id="fhl:OE105_05725"/>
<dbReference type="InterPro" id="IPR006668">
    <property type="entry name" value="Mg_transptr_MgtE_intracell_dom"/>
</dbReference>
<evidence type="ECO:0000313" key="4">
    <source>
        <dbReference type="EMBL" id="WAA13602.1"/>
    </source>
</evidence>
<dbReference type="AlphaFoldDB" id="A0A9E8M1D5"/>
<keyword evidence="5" id="KW-1185">Reference proteome</keyword>
<evidence type="ECO:0000256" key="1">
    <source>
        <dbReference type="SAM" id="Coils"/>
    </source>
</evidence>
<dbReference type="Pfam" id="PF03448">
    <property type="entry name" value="MgtE_N"/>
    <property type="match status" value="1"/>
</dbReference>
<dbReference type="SUPFAM" id="SSF158791">
    <property type="entry name" value="MgtE N-terminal domain-like"/>
    <property type="match status" value="1"/>
</dbReference>
<evidence type="ECO:0000256" key="2">
    <source>
        <dbReference type="SAM" id="Phobius"/>
    </source>
</evidence>
<accession>A0A9E8M1D5</accession>
<feature type="transmembrane region" description="Helical" evidence="2">
    <location>
        <begin position="12"/>
        <end position="37"/>
    </location>
</feature>